<sequence>MSLPRHYEPSTFEEHPVDLEYGDCHTDEAGHLLLKEFEGVPSHNILNTVGSEVSARSVACNCRTEKLKKGLDDQAWLDRLVGCTESYMYLMLPKRKERARLGLLERDGWRDLIAEAIDPILHGDILNILPEHARSMSLFSLDPNAPIMTIRSNANLNGDTEEWCRLRKEDLIDVTSDTEVYMKTDSDVPLEEEIGIKRRKKRWRER</sequence>
<dbReference type="RefSeq" id="XP_004831590.1">
    <property type="nucleotide sequence ID" value="XM_004831533.1"/>
</dbReference>
<keyword evidence="2" id="KW-1185">Reference proteome</keyword>
<dbReference type="STRING" id="1537102.L1LAD5"/>
<organism evidence="1 2">
    <name type="scientific">Theileria equi strain WA</name>
    <dbReference type="NCBI Taxonomy" id="1537102"/>
    <lineage>
        <taxon>Eukaryota</taxon>
        <taxon>Sar</taxon>
        <taxon>Alveolata</taxon>
        <taxon>Apicomplexa</taxon>
        <taxon>Aconoidasida</taxon>
        <taxon>Piroplasmida</taxon>
        <taxon>Theileriidae</taxon>
        <taxon>Theileria</taxon>
    </lineage>
</organism>
<dbReference type="EMBL" id="ACOU01000007">
    <property type="protein sequence ID" value="EKX72138.1"/>
    <property type="molecule type" value="Genomic_DNA"/>
</dbReference>
<proteinExistence type="predicted"/>
<dbReference type="KEGG" id="beq:BEWA_046020"/>
<dbReference type="AlphaFoldDB" id="L1LAD5"/>
<dbReference type="Proteomes" id="UP000031512">
    <property type="component" value="Unassembled WGS sequence"/>
</dbReference>
<comment type="caution">
    <text evidence="1">The sequence shown here is derived from an EMBL/GenBank/DDBJ whole genome shotgun (WGS) entry which is preliminary data.</text>
</comment>
<dbReference type="OrthoDB" id="364014at2759"/>
<protein>
    <submittedName>
        <fullName evidence="1">Uncharacterized protein</fullName>
    </submittedName>
</protein>
<name>L1LAD5_THEEQ</name>
<accession>L1LAD5</accession>
<evidence type="ECO:0000313" key="1">
    <source>
        <dbReference type="EMBL" id="EKX72138.1"/>
    </source>
</evidence>
<reference evidence="1 2" key="1">
    <citation type="journal article" date="2012" name="BMC Genomics">
        <title>Comparative genomic analysis and phylogenetic position of Theileria equi.</title>
        <authorList>
            <person name="Kappmeyer L.S."/>
            <person name="Thiagarajan M."/>
            <person name="Herndon D.R."/>
            <person name="Ramsay J.D."/>
            <person name="Caler E."/>
            <person name="Djikeng A."/>
            <person name="Gillespie J.J."/>
            <person name="Lau A.O."/>
            <person name="Roalson E.H."/>
            <person name="Silva J.C."/>
            <person name="Silva M.G."/>
            <person name="Suarez C.E."/>
            <person name="Ueti M.W."/>
            <person name="Nene V.M."/>
            <person name="Mealey R.H."/>
            <person name="Knowles D.P."/>
            <person name="Brayton K.A."/>
        </authorList>
    </citation>
    <scope>NUCLEOTIDE SEQUENCE [LARGE SCALE GENOMIC DNA]</scope>
    <source>
        <strain evidence="1 2">WA</strain>
    </source>
</reference>
<gene>
    <name evidence="1" type="ORF">BEWA_046020</name>
</gene>
<dbReference type="VEuPathDB" id="PiroplasmaDB:BEWA_046020"/>
<dbReference type="eggNOG" id="ENOG502RYNN">
    <property type="taxonomic scope" value="Eukaryota"/>
</dbReference>
<dbReference type="GeneID" id="15803987"/>
<evidence type="ECO:0000313" key="2">
    <source>
        <dbReference type="Proteomes" id="UP000031512"/>
    </source>
</evidence>